<sequence length="230" mass="24531">ILPVFYKFILILSVVLLGDTLKCHECIPDNLGKCTETQRECLSQSHQCGASRVIAYAGTTLNHSFCFLVLCIVYITFCFPTGGSKILDQNGKSCALPEECGEASVNFGLSKTWINTQCCNSNLCNTQSVPDSSKTTPNGRQCFTCDGFTCDKTLGCEGNEDHCVTATGGITTTVKGCISELMCSSSNSFPSQLLETKISCCKGNFCNSAVTASAGLQLVVVALISLTLFS</sequence>
<dbReference type="PANTHER" id="PTHR20914:SF26">
    <property type="entry name" value="PHOSPHOLIPASE A2 INHIBITOR CNF-LIKE"/>
    <property type="match status" value="1"/>
</dbReference>
<dbReference type="GO" id="GO:0005886">
    <property type="term" value="C:plasma membrane"/>
    <property type="evidence" value="ECO:0007669"/>
    <property type="project" value="UniProtKB-SubCell"/>
</dbReference>
<evidence type="ECO:0000313" key="11">
    <source>
        <dbReference type="Proteomes" id="UP000265200"/>
    </source>
</evidence>
<dbReference type="Pfam" id="PF00021">
    <property type="entry name" value="UPAR_LY6"/>
    <property type="match status" value="2"/>
</dbReference>
<keyword evidence="7" id="KW-0325">Glycoprotein</keyword>
<dbReference type="Ensembl" id="ENSORLT00015011058.1">
    <property type="protein sequence ID" value="ENSORLP00015002388.1"/>
    <property type="gene ID" value="ENSORLG00015003052.1"/>
</dbReference>
<dbReference type="SUPFAM" id="SSF57302">
    <property type="entry name" value="Snake toxin-like"/>
    <property type="match status" value="1"/>
</dbReference>
<dbReference type="InterPro" id="IPR050918">
    <property type="entry name" value="CNF-like_PLA2_Inhibitor"/>
</dbReference>
<comment type="subcellular location">
    <subcellularLocation>
        <location evidence="1">Cell membrane</location>
    </subcellularLocation>
    <subcellularLocation>
        <location evidence="2">Secreted</location>
    </subcellularLocation>
</comment>
<evidence type="ECO:0000259" key="9">
    <source>
        <dbReference type="SMART" id="SM00134"/>
    </source>
</evidence>
<feature type="signal peptide" evidence="8">
    <location>
        <begin position="1"/>
        <end position="20"/>
    </location>
</feature>
<accession>A0A3P9H425</accession>
<proteinExistence type="predicted"/>
<keyword evidence="3" id="KW-1003">Cell membrane</keyword>
<dbReference type="SMART" id="SM00134">
    <property type="entry name" value="LU"/>
    <property type="match status" value="1"/>
</dbReference>
<keyword evidence="5 8" id="KW-0732">Signal</keyword>
<evidence type="ECO:0000256" key="3">
    <source>
        <dbReference type="ARBA" id="ARBA00022475"/>
    </source>
</evidence>
<reference evidence="10" key="3">
    <citation type="submission" date="2025-08" db="UniProtKB">
        <authorList>
            <consortium name="Ensembl"/>
        </authorList>
    </citation>
    <scope>IDENTIFICATION</scope>
    <source>
        <strain evidence="10">HSOK</strain>
    </source>
</reference>
<feature type="domain" description="UPAR/Ly6" evidence="9">
    <location>
        <begin position="140"/>
        <end position="221"/>
    </location>
</feature>
<reference evidence="10 11" key="2">
    <citation type="submission" date="2017-04" db="EMBL/GenBank/DDBJ databases">
        <title>CpG methylation of centromeres and impact of large insertions on vertebrate speciation.</title>
        <authorList>
            <person name="Ichikawa K."/>
            <person name="Yoshimura J."/>
            <person name="Morishita S."/>
        </authorList>
    </citation>
    <scope>NUCLEOTIDE SEQUENCE</scope>
    <source>
        <strain evidence="10 11">HSOK</strain>
    </source>
</reference>
<keyword evidence="4" id="KW-0964">Secreted</keyword>
<dbReference type="InterPro" id="IPR035076">
    <property type="entry name" value="Toxin/TOLIP"/>
</dbReference>
<dbReference type="Gene3D" id="2.10.60.10">
    <property type="entry name" value="CD59"/>
    <property type="match status" value="2"/>
</dbReference>
<evidence type="ECO:0000256" key="6">
    <source>
        <dbReference type="ARBA" id="ARBA00023136"/>
    </source>
</evidence>
<evidence type="ECO:0000256" key="1">
    <source>
        <dbReference type="ARBA" id="ARBA00004236"/>
    </source>
</evidence>
<reference key="1">
    <citation type="journal article" date="2007" name="Nature">
        <title>The medaka draft genome and insights into vertebrate genome evolution.</title>
        <authorList>
            <person name="Kasahara M."/>
            <person name="Naruse K."/>
            <person name="Sasaki S."/>
            <person name="Nakatani Y."/>
            <person name="Qu W."/>
            <person name="Ahsan B."/>
            <person name="Yamada T."/>
            <person name="Nagayasu Y."/>
            <person name="Doi K."/>
            <person name="Kasai Y."/>
            <person name="Jindo T."/>
            <person name="Kobayashi D."/>
            <person name="Shimada A."/>
            <person name="Toyoda A."/>
            <person name="Kuroki Y."/>
            <person name="Fujiyama A."/>
            <person name="Sasaki T."/>
            <person name="Shimizu A."/>
            <person name="Asakawa S."/>
            <person name="Shimizu N."/>
            <person name="Hashimoto S."/>
            <person name="Yang J."/>
            <person name="Lee Y."/>
            <person name="Matsushima K."/>
            <person name="Sugano S."/>
            <person name="Sakaizumi M."/>
            <person name="Narita T."/>
            <person name="Ohishi K."/>
            <person name="Haga S."/>
            <person name="Ohta F."/>
            <person name="Nomoto H."/>
            <person name="Nogata K."/>
            <person name="Morishita T."/>
            <person name="Endo T."/>
            <person name="Shin-I T."/>
            <person name="Takeda H."/>
            <person name="Morishita S."/>
            <person name="Kohara Y."/>
        </authorList>
    </citation>
    <scope>NUCLEOTIDE SEQUENCE [LARGE SCALE GENOMIC DNA]</scope>
    <source>
        <strain>Hd-rR</strain>
    </source>
</reference>
<dbReference type="InterPro" id="IPR045860">
    <property type="entry name" value="Snake_toxin-like_sf"/>
</dbReference>
<dbReference type="AlphaFoldDB" id="A0A3P9H425"/>
<evidence type="ECO:0000256" key="5">
    <source>
        <dbReference type="ARBA" id="ARBA00022729"/>
    </source>
</evidence>
<evidence type="ECO:0000256" key="2">
    <source>
        <dbReference type="ARBA" id="ARBA00004613"/>
    </source>
</evidence>
<dbReference type="GO" id="GO:0005576">
    <property type="term" value="C:extracellular region"/>
    <property type="evidence" value="ECO:0007669"/>
    <property type="project" value="UniProtKB-SubCell"/>
</dbReference>
<evidence type="ECO:0000256" key="7">
    <source>
        <dbReference type="ARBA" id="ARBA00023180"/>
    </source>
</evidence>
<dbReference type="PANTHER" id="PTHR20914">
    <property type="entry name" value="LY6/PLAUR DOMAIN-CONTAINING PROTEIN 8"/>
    <property type="match status" value="1"/>
</dbReference>
<evidence type="ECO:0000313" key="10">
    <source>
        <dbReference type="Ensembl" id="ENSORLP00015002388.1"/>
    </source>
</evidence>
<dbReference type="Pfam" id="PF00087">
    <property type="entry name" value="Toxin_TOLIP"/>
    <property type="match status" value="1"/>
</dbReference>
<protein>
    <recommendedName>
        <fullName evidence="9">UPAR/Ly6 domain-containing protein</fullName>
    </recommendedName>
</protein>
<name>A0A3P9H425_ORYLA</name>
<evidence type="ECO:0000256" key="4">
    <source>
        <dbReference type="ARBA" id="ARBA00022525"/>
    </source>
</evidence>
<dbReference type="Proteomes" id="UP000265200">
    <property type="component" value="Chromosome 16"/>
</dbReference>
<reference evidence="10" key="4">
    <citation type="submission" date="2025-09" db="UniProtKB">
        <authorList>
            <consortium name="Ensembl"/>
        </authorList>
    </citation>
    <scope>IDENTIFICATION</scope>
    <source>
        <strain evidence="10">HSOK</strain>
    </source>
</reference>
<keyword evidence="6" id="KW-0472">Membrane</keyword>
<feature type="chain" id="PRO_5018263116" description="UPAR/Ly6 domain-containing protein" evidence="8">
    <location>
        <begin position="21"/>
        <end position="230"/>
    </location>
</feature>
<evidence type="ECO:0000256" key="8">
    <source>
        <dbReference type="SAM" id="SignalP"/>
    </source>
</evidence>
<organism evidence="10 11">
    <name type="scientific">Oryzias latipes</name>
    <name type="common">Japanese rice fish</name>
    <name type="synonym">Japanese killifish</name>
    <dbReference type="NCBI Taxonomy" id="8090"/>
    <lineage>
        <taxon>Eukaryota</taxon>
        <taxon>Metazoa</taxon>
        <taxon>Chordata</taxon>
        <taxon>Craniata</taxon>
        <taxon>Vertebrata</taxon>
        <taxon>Euteleostomi</taxon>
        <taxon>Actinopterygii</taxon>
        <taxon>Neopterygii</taxon>
        <taxon>Teleostei</taxon>
        <taxon>Neoteleostei</taxon>
        <taxon>Acanthomorphata</taxon>
        <taxon>Ovalentaria</taxon>
        <taxon>Atherinomorphae</taxon>
        <taxon>Beloniformes</taxon>
        <taxon>Adrianichthyidae</taxon>
        <taxon>Oryziinae</taxon>
        <taxon>Oryzias</taxon>
    </lineage>
</organism>
<dbReference type="InterPro" id="IPR016054">
    <property type="entry name" value="LY6_UPA_recep-like"/>
</dbReference>